<keyword evidence="4" id="KW-1185">Reference proteome</keyword>
<evidence type="ECO:0000256" key="1">
    <source>
        <dbReference type="SAM" id="MobiDB-lite"/>
    </source>
</evidence>
<feature type="compositionally biased region" description="Basic and acidic residues" evidence="1">
    <location>
        <begin position="47"/>
        <end position="57"/>
    </location>
</feature>
<name>A0AAV9E5E8_ACOCL</name>
<proteinExistence type="predicted"/>
<gene>
    <name evidence="3" type="ORF">QJS10_CPA09g01089</name>
</gene>
<dbReference type="PANTHER" id="PTHR31704:SF37">
    <property type="entry name" value="HEAT SHOCK PROTEIN"/>
    <property type="match status" value="1"/>
</dbReference>
<evidence type="ECO:0000259" key="2">
    <source>
        <dbReference type="Pfam" id="PF12776"/>
    </source>
</evidence>
<organism evidence="3 4">
    <name type="scientific">Acorus calamus</name>
    <name type="common">Sweet flag</name>
    <dbReference type="NCBI Taxonomy" id="4465"/>
    <lineage>
        <taxon>Eukaryota</taxon>
        <taxon>Viridiplantae</taxon>
        <taxon>Streptophyta</taxon>
        <taxon>Embryophyta</taxon>
        <taxon>Tracheophyta</taxon>
        <taxon>Spermatophyta</taxon>
        <taxon>Magnoliopsida</taxon>
        <taxon>Liliopsida</taxon>
        <taxon>Acoraceae</taxon>
        <taxon>Acorus</taxon>
    </lineage>
</organism>
<dbReference type="EMBL" id="JAUJYO010000009">
    <property type="protein sequence ID" value="KAK1308447.1"/>
    <property type="molecule type" value="Genomic_DNA"/>
</dbReference>
<dbReference type="InterPro" id="IPR024752">
    <property type="entry name" value="Myb/SANT-like_dom"/>
</dbReference>
<accession>A0AAV9E5E8</accession>
<sequence length="133" mass="15642">MIKIITSDDPIKTINKTDTEMDSQQSLNGSSLNSNVKRFTVRGKGKKPIDPNKQKASWDNHNHEVFVMICLEEMQQGNKPGQTLNRMGYMNLARKFFERTHVRYERDQFKNHWDVTRKDWQTWKALQKETGLG</sequence>
<feature type="domain" description="Myb/SANT-like" evidence="2">
    <location>
        <begin position="57"/>
        <end position="132"/>
    </location>
</feature>
<evidence type="ECO:0000313" key="3">
    <source>
        <dbReference type="EMBL" id="KAK1308447.1"/>
    </source>
</evidence>
<feature type="compositionally biased region" description="Low complexity" evidence="1">
    <location>
        <begin position="23"/>
        <end position="35"/>
    </location>
</feature>
<dbReference type="PANTHER" id="PTHR31704">
    <property type="entry name" value="MYB/SANT-LIKE DNA-BINDING DOMAIN PROTEIN-RELATED"/>
    <property type="match status" value="1"/>
</dbReference>
<evidence type="ECO:0000313" key="4">
    <source>
        <dbReference type="Proteomes" id="UP001180020"/>
    </source>
</evidence>
<protein>
    <recommendedName>
        <fullName evidence="2">Myb/SANT-like domain-containing protein</fullName>
    </recommendedName>
</protein>
<dbReference type="AlphaFoldDB" id="A0AAV9E5E8"/>
<dbReference type="Proteomes" id="UP001180020">
    <property type="component" value="Unassembled WGS sequence"/>
</dbReference>
<comment type="caution">
    <text evidence="3">The sequence shown here is derived from an EMBL/GenBank/DDBJ whole genome shotgun (WGS) entry which is preliminary data.</text>
</comment>
<reference evidence="3" key="1">
    <citation type="journal article" date="2023" name="Nat. Commun.">
        <title>Diploid and tetraploid genomes of Acorus and the evolution of monocots.</title>
        <authorList>
            <person name="Ma L."/>
            <person name="Liu K.W."/>
            <person name="Li Z."/>
            <person name="Hsiao Y.Y."/>
            <person name="Qi Y."/>
            <person name="Fu T."/>
            <person name="Tang G.D."/>
            <person name="Zhang D."/>
            <person name="Sun W.H."/>
            <person name="Liu D.K."/>
            <person name="Li Y."/>
            <person name="Chen G.Z."/>
            <person name="Liu X.D."/>
            <person name="Liao X.Y."/>
            <person name="Jiang Y.T."/>
            <person name="Yu X."/>
            <person name="Hao Y."/>
            <person name="Huang J."/>
            <person name="Zhao X.W."/>
            <person name="Ke S."/>
            <person name="Chen Y.Y."/>
            <person name="Wu W.L."/>
            <person name="Hsu J.L."/>
            <person name="Lin Y.F."/>
            <person name="Huang M.D."/>
            <person name="Li C.Y."/>
            <person name="Huang L."/>
            <person name="Wang Z.W."/>
            <person name="Zhao X."/>
            <person name="Zhong W.Y."/>
            <person name="Peng D.H."/>
            <person name="Ahmad S."/>
            <person name="Lan S."/>
            <person name="Zhang J.S."/>
            <person name="Tsai W.C."/>
            <person name="Van de Peer Y."/>
            <person name="Liu Z.J."/>
        </authorList>
    </citation>
    <scope>NUCLEOTIDE SEQUENCE</scope>
    <source>
        <strain evidence="3">CP</strain>
    </source>
</reference>
<feature type="region of interest" description="Disordered" evidence="1">
    <location>
        <begin position="19"/>
        <end position="57"/>
    </location>
</feature>
<dbReference type="Pfam" id="PF12776">
    <property type="entry name" value="Myb_DNA-bind_3"/>
    <property type="match status" value="1"/>
</dbReference>
<reference evidence="3" key="2">
    <citation type="submission" date="2023-06" db="EMBL/GenBank/DDBJ databases">
        <authorList>
            <person name="Ma L."/>
            <person name="Liu K.-W."/>
            <person name="Li Z."/>
            <person name="Hsiao Y.-Y."/>
            <person name="Qi Y."/>
            <person name="Fu T."/>
            <person name="Tang G."/>
            <person name="Zhang D."/>
            <person name="Sun W.-H."/>
            <person name="Liu D.-K."/>
            <person name="Li Y."/>
            <person name="Chen G.-Z."/>
            <person name="Liu X.-D."/>
            <person name="Liao X.-Y."/>
            <person name="Jiang Y.-T."/>
            <person name="Yu X."/>
            <person name="Hao Y."/>
            <person name="Huang J."/>
            <person name="Zhao X.-W."/>
            <person name="Ke S."/>
            <person name="Chen Y.-Y."/>
            <person name="Wu W.-L."/>
            <person name="Hsu J.-L."/>
            <person name="Lin Y.-F."/>
            <person name="Huang M.-D."/>
            <person name="Li C.-Y."/>
            <person name="Huang L."/>
            <person name="Wang Z.-W."/>
            <person name="Zhao X."/>
            <person name="Zhong W.-Y."/>
            <person name="Peng D.-H."/>
            <person name="Ahmad S."/>
            <person name="Lan S."/>
            <person name="Zhang J.-S."/>
            <person name="Tsai W.-C."/>
            <person name="Van De Peer Y."/>
            <person name="Liu Z.-J."/>
        </authorList>
    </citation>
    <scope>NUCLEOTIDE SEQUENCE</scope>
    <source>
        <strain evidence="3">CP</strain>
        <tissue evidence="3">Leaves</tissue>
    </source>
</reference>